<evidence type="ECO:0000256" key="2">
    <source>
        <dbReference type="SAM" id="MobiDB-lite"/>
    </source>
</evidence>
<feature type="transmembrane region" description="Helical" evidence="3">
    <location>
        <begin position="302"/>
        <end position="323"/>
    </location>
</feature>
<evidence type="ECO:0000313" key="6">
    <source>
        <dbReference type="Proteomes" id="UP000000844"/>
    </source>
</evidence>
<reference evidence="5 6" key="1">
    <citation type="journal article" date="2009" name="Stand. Genomic Sci.">
        <title>Complete genome sequence of Stackebrandtia nassauensis type strain (LLR-40K-21).</title>
        <authorList>
            <person name="Munk C."/>
            <person name="Lapidus A."/>
            <person name="Copeland A."/>
            <person name="Jando M."/>
            <person name="Mayilraj S."/>
            <person name="Glavina Del Rio T."/>
            <person name="Nolan M."/>
            <person name="Chen F."/>
            <person name="Lucas S."/>
            <person name="Tice H."/>
            <person name="Cheng J.F."/>
            <person name="Han C."/>
            <person name="Detter J.C."/>
            <person name="Bruce D."/>
            <person name="Goodwin L."/>
            <person name="Chain P."/>
            <person name="Pitluck S."/>
            <person name="Goker M."/>
            <person name="Ovchinikova G."/>
            <person name="Pati A."/>
            <person name="Ivanova N."/>
            <person name="Mavromatis K."/>
            <person name="Chen A."/>
            <person name="Palaniappan K."/>
            <person name="Land M."/>
            <person name="Hauser L."/>
            <person name="Chang Y.J."/>
            <person name="Jeffries C.D."/>
            <person name="Bristow J."/>
            <person name="Eisen J.A."/>
            <person name="Markowitz V."/>
            <person name="Hugenholtz P."/>
            <person name="Kyrpides N.C."/>
            <person name="Klenk H.P."/>
        </authorList>
    </citation>
    <scope>NUCLEOTIDE SEQUENCE [LARGE SCALE GENOMIC DNA]</scope>
    <source>
        <strain evidence="6">DSM 44728 / CIP 108903 / NRRL B-16338 / NBRC 102104 / LLR-40K-21</strain>
    </source>
</reference>
<feature type="transmembrane region" description="Helical" evidence="3">
    <location>
        <begin position="416"/>
        <end position="437"/>
    </location>
</feature>
<dbReference type="eggNOG" id="COG3610">
    <property type="taxonomic scope" value="Bacteria"/>
</dbReference>
<evidence type="ECO:0000313" key="5">
    <source>
        <dbReference type="EMBL" id="ADD43489.1"/>
    </source>
</evidence>
<evidence type="ECO:0000256" key="1">
    <source>
        <dbReference type="ARBA" id="ARBA00034125"/>
    </source>
</evidence>
<feature type="transmembrane region" description="Helical" evidence="3">
    <location>
        <begin position="394"/>
        <end position="410"/>
    </location>
</feature>
<name>D3PYQ6_STANL</name>
<feature type="transmembrane region" description="Helical" evidence="3">
    <location>
        <begin position="271"/>
        <end position="290"/>
    </location>
</feature>
<feature type="transmembrane region" description="Helical" evidence="3">
    <location>
        <begin position="369"/>
        <end position="387"/>
    </location>
</feature>
<feature type="transmembrane region" description="Helical" evidence="3">
    <location>
        <begin position="246"/>
        <end position="264"/>
    </location>
</feature>
<dbReference type="InterPro" id="IPR010619">
    <property type="entry name" value="ThrE-like_N"/>
</dbReference>
<gene>
    <name evidence="5" type="ordered locus">Snas_3833</name>
</gene>
<feature type="transmembrane region" description="Helical" evidence="3">
    <location>
        <begin position="449"/>
        <end position="471"/>
    </location>
</feature>
<dbReference type="InterPro" id="IPR051361">
    <property type="entry name" value="ThrE/Ser_Exporter"/>
</dbReference>
<keyword evidence="3" id="KW-0472">Membrane</keyword>
<sequence length="550" mass="57393">MDSNAGRADSEHGSARDGEPDGGRDGEPRRGWRLPGGNADGSRASNPAYGQRGSDRADGRRRVSPGARPRPGDGFGAGWRRFGSRLLAKVFGTSPRPASDIVTPPPPEAFDPDLLNFLRQLGVALSQSGETTNRVKARLAEVAAAYDVDNARFLVLPTGVFVRLADGNHAEVDFAPADNRVLDLEQIDKLYGLVAEVVKDQIPPAEGIRRLHALLTAPPRFGPVIAVAGNTVLAIGFGMLTQPTAPALIGYAVLGVFVGVLYLVAERFSALSLALPVVAAMSVTVVAFEFGAQLTGVSSAKLIIPPLIILLPGAALTIGTIDLATGSIVAGSARLIYGLNVLFLLALGVYTGVQLVSPVHETAQTATPFGWWGPVVGVILVGLGHFLRFSAPTASLPWLILVLLVVWGAQVLGTFIAGPVFGAFLGGLVITPAAYTAQARKRGPAAQVTYLPSFWLLVPGALGLTGLSRIVVSGASITGLVTALMTVAAIALGVLVGSSLTQSTTRQLAELGDIPAKLRRARRPREDLGRGSAILTVSLTRRAIVDIVDN</sequence>
<evidence type="ECO:0000259" key="4">
    <source>
        <dbReference type="Pfam" id="PF06738"/>
    </source>
</evidence>
<feature type="transmembrane region" description="Helical" evidence="3">
    <location>
        <begin position="335"/>
        <end position="357"/>
    </location>
</feature>
<keyword evidence="6" id="KW-1185">Reference proteome</keyword>
<proteinExistence type="inferred from homology"/>
<dbReference type="Pfam" id="PF06738">
    <property type="entry name" value="ThrE"/>
    <property type="match status" value="1"/>
</dbReference>
<dbReference type="GO" id="GO:0022857">
    <property type="term" value="F:transmembrane transporter activity"/>
    <property type="evidence" value="ECO:0007669"/>
    <property type="project" value="InterPro"/>
</dbReference>
<evidence type="ECO:0000256" key="3">
    <source>
        <dbReference type="SAM" id="Phobius"/>
    </source>
</evidence>
<dbReference type="STRING" id="446470.Snas_3833"/>
<organism evidence="5 6">
    <name type="scientific">Stackebrandtia nassauensis (strain DSM 44728 / CIP 108903 / NRRL B-16338 / NBRC 102104 / LLR-40K-21)</name>
    <dbReference type="NCBI Taxonomy" id="446470"/>
    <lineage>
        <taxon>Bacteria</taxon>
        <taxon>Bacillati</taxon>
        <taxon>Actinomycetota</taxon>
        <taxon>Actinomycetes</taxon>
        <taxon>Glycomycetales</taxon>
        <taxon>Glycomycetaceae</taxon>
        <taxon>Stackebrandtia</taxon>
    </lineage>
</organism>
<protein>
    <recommendedName>
        <fullName evidence="4">Threonine/serine exporter-like N-terminal domain-containing protein</fullName>
    </recommendedName>
</protein>
<accession>D3PYQ6</accession>
<feature type="transmembrane region" description="Helical" evidence="3">
    <location>
        <begin position="477"/>
        <end position="497"/>
    </location>
</feature>
<dbReference type="eggNOG" id="COG2966">
    <property type="taxonomic scope" value="Bacteria"/>
</dbReference>
<feature type="region of interest" description="Disordered" evidence="2">
    <location>
        <begin position="1"/>
        <end position="78"/>
    </location>
</feature>
<dbReference type="PANTHER" id="PTHR31082">
    <property type="entry name" value="PHEROMONE-REGULATED MEMBRANE PROTEIN 10"/>
    <property type="match status" value="1"/>
</dbReference>
<dbReference type="EMBL" id="CP001778">
    <property type="protein sequence ID" value="ADD43489.1"/>
    <property type="molecule type" value="Genomic_DNA"/>
</dbReference>
<dbReference type="HOGENOM" id="CLU_036601_1_0_11"/>
<feature type="compositionally biased region" description="Basic and acidic residues" evidence="2">
    <location>
        <begin position="8"/>
        <end position="30"/>
    </location>
</feature>
<comment type="similarity">
    <text evidence="1">Belongs to the ThrE exporter (TC 2.A.79) family.</text>
</comment>
<keyword evidence="3" id="KW-1133">Transmembrane helix</keyword>
<dbReference type="PANTHER" id="PTHR31082:SF4">
    <property type="entry name" value="PHEROMONE-REGULATED MEMBRANE PROTEIN 10"/>
    <property type="match status" value="1"/>
</dbReference>
<dbReference type="KEGG" id="sna:Snas_3833"/>
<dbReference type="Proteomes" id="UP000000844">
    <property type="component" value="Chromosome"/>
</dbReference>
<dbReference type="AlphaFoldDB" id="D3PYQ6"/>
<feature type="domain" description="Threonine/serine exporter-like N-terminal" evidence="4">
    <location>
        <begin position="117"/>
        <end position="355"/>
    </location>
</feature>
<keyword evidence="3" id="KW-0812">Transmembrane</keyword>